<dbReference type="InterPro" id="IPR001179">
    <property type="entry name" value="PPIase_FKBP_dom"/>
</dbReference>
<sequence>MAVDISPEKNGGILKEITKNGEGVETPSTGCKVVVHYTGKLLDGSKFDSSKDRNQPFSFNLGRGEVIQAWDIGVATMKKGEVAVLTCAPEKAYGKGGMPPKIPPNSVLVFEIEVLSWTGHDISRHKDGSIEKFLMTAGHNESFPTEGSLVDVHVIGKYNGEIFEERDVEFNLGEGEEAGIIEGIEDALENFKSGETSRLKINSKYAFGSSGNKKFNIPSDADVEYIVTLKSFEQSVDIRSLEPAEKLQQAKIHKDKATNYFKAGKYQLAIKICKKAEECLELCEDAAGTVEKERDTLRLSTFLNLALFYLKNGQYLEAKGACDSVLKLDPQNEKGLFRRGQAHVALASPEVALQDFQEVLKIEPKNTAALKEAVVCQNLIQKNRAREKKLYANMFDKFAQADKQREEDKRKQQPDVMLGTLGEWGQEERPGGRDATAFEKENPNILMLNANGDGEFQNM</sequence>
<dbReference type="PANTHER" id="PTHR46512">
    <property type="entry name" value="PEPTIDYLPROLYL ISOMERASE"/>
    <property type="match status" value="1"/>
</dbReference>
<dbReference type="FunFam" id="3.10.50.40:FF:000013">
    <property type="entry name" value="Peptidylprolyl isomerase"/>
    <property type="match status" value="1"/>
</dbReference>
<dbReference type="Pfam" id="PF00254">
    <property type="entry name" value="FKBP_C"/>
    <property type="match status" value="2"/>
</dbReference>
<dbReference type="AlphaFoldDB" id="A0A9R1T7C3"/>
<name>A0A9R1T7C3_9HYME</name>
<accession>A0A9R1T7C3</accession>
<dbReference type="InterPro" id="IPR019734">
    <property type="entry name" value="TPR_rpt"/>
</dbReference>
<keyword evidence="6 7" id="KW-0413">Isomerase</keyword>
<feature type="compositionally biased region" description="Basic and acidic residues" evidence="9">
    <location>
        <begin position="402"/>
        <end position="413"/>
    </location>
</feature>
<dbReference type="FunFam" id="3.10.50.40:FF:000006">
    <property type="entry name" value="Peptidyl-prolyl cis-trans isomerase"/>
    <property type="match status" value="1"/>
</dbReference>
<feature type="repeat" description="TPR" evidence="8">
    <location>
        <begin position="333"/>
        <end position="366"/>
    </location>
</feature>
<dbReference type="EC" id="5.2.1.8" evidence="2 7"/>
<dbReference type="SUPFAM" id="SSF48452">
    <property type="entry name" value="TPR-like"/>
    <property type="match status" value="1"/>
</dbReference>
<feature type="region of interest" description="Disordered" evidence="9">
    <location>
        <begin position="402"/>
        <end position="436"/>
    </location>
</feature>
<keyword evidence="3" id="KW-0677">Repeat</keyword>
<evidence type="ECO:0000256" key="8">
    <source>
        <dbReference type="PROSITE-ProRule" id="PRU00339"/>
    </source>
</evidence>
<dbReference type="InterPro" id="IPR050754">
    <property type="entry name" value="FKBP4/5/8-like"/>
</dbReference>
<dbReference type="InterPro" id="IPR011990">
    <property type="entry name" value="TPR-like_helical_dom_sf"/>
</dbReference>
<evidence type="ECO:0000313" key="11">
    <source>
        <dbReference type="Proteomes" id="UP000694866"/>
    </source>
</evidence>
<gene>
    <name evidence="12" type="primary">LOC105267108</name>
</gene>
<dbReference type="Gene3D" id="3.10.50.40">
    <property type="match status" value="2"/>
</dbReference>
<keyword evidence="11" id="KW-1185">Reference proteome</keyword>
<evidence type="ECO:0000256" key="1">
    <source>
        <dbReference type="ARBA" id="ARBA00000971"/>
    </source>
</evidence>
<feature type="domain" description="PPIase FKBP-type" evidence="10">
    <location>
        <begin position="147"/>
        <end position="233"/>
    </location>
</feature>
<dbReference type="PANTHER" id="PTHR46512:SF9">
    <property type="entry name" value="PEPTIDYLPROLYL ISOMERASE"/>
    <property type="match status" value="1"/>
</dbReference>
<evidence type="ECO:0000256" key="3">
    <source>
        <dbReference type="ARBA" id="ARBA00022737"/>
    </source>
</evidence>
<dbReference type="GeneID" id="105267108"/>
<dbReference type="GO" id="GO:0003755">
    <property type="term" value="F:peptidyl-prolyl cis-trans isomerase activity"/>
    <property type="evidence" value="ECO:0007669"/>
    <property type="project" value="UniProtKB-KW"/>
</dbReference>
<keyword evidence="5 7" id="KW-0697">Rotamase</keyword>
<evidence type="ECO:0000256" key="4">
    <source>
        <dbReference type="ARBA" id="ARBA00022803"/>
    </source>
</evidence>
<dbReference type="CTD" id="47762"/>
<feature type="domain" description="PPIase FKBP-type" evidence="10">
    <location>
        <begin position="30"/>
        <end position="118"/>
    </location>
</feature>
<evidence type="ECO:0000256" key="6">
    <source>
        <dbReference type="ARBA" id="ARBA00023235"/>
    </source>
</evidence>
<evidence type="ECO:0000256" key="2">
    <source>
        <dbReference type="ARBA" id="ARBA00013194"/>
    </source>
</evidence>
<organism evidence="11 12">
    <name type="scientific">Fopius arisanus</name>
    <dbReference type="NCBI Taxonomy" id="64838"/>
    <lineage>
        <taxon>Eukaryota</taxon>
        <taxon>Metazoa</taxon>
        <taxon>Ecdysozoa</taxon>
        <taxon>Arthropoda</taxon>
        <taxon>Hexapoda</taxon>
        <taxon>Insecta</taxon>
        <taxon>Pterygota</taxon>
        <taxon>Neoptera</taxon>
        <taxon>Endopterygota</taxon>
        <taxon>Hymenoptera</taxon>
        <taxon>Apocrita</taxon>
        <taxon>Ichneumonoidea</taxon>
        <taxon>Braconidae</taxon>
        <taxon>Opiinae</taxon>
        <taxon>Fopius</taxon>
    </lineage>
</organism>
<keyword evidence="4 8" id="KW-0802">TPR repeat</keyword>
<evidence type="ECO:0000256" key="5">
    <source>
        <dbReference type="ARBA" id="ARBA00023110"/>
    </source>
</evidence>
<evidence type="ECO:0000256" key="9">
    <source>
        <dbReference type="SAM" id="MobiDB-lite"/>
    </source>
</evidence>
<dbReference type="PROSITE" id="PS50005">
    <property type="entry name" value="TPR"/>
    <property type="match status" value="2"/>
</dbReference>
<dbReference type="OrthoDB" id="433738at2759"/>
<dbReference type="Proteomes" id="UP000694866">
    <property type="component" value="Unplaced"/>
</dbReference>
<dbReference type="Pfam" id="PF13181">
    <property type="entry name" value="TPR_8"/>
    <property type="match status" value="1"/>
</dbReference>
<feature type="compositionally biased region" description="Basic and acidic residues" evidence="9">
    <location>
        <begin position="426"/>
        <end position="436"/>
    </location>
</feature>
<feature type="repeat" description="TPR" evidence="8">
    <location>
        <begin position="299"/>
        <end position="332"/>
    </location>
</feature>
<reference evidence="12" key="1">
    <citation type="submission" date="2025-08" db="UniProtKB">
        <authorList>
            <consortium name="RefSeq"/>
        </authorList>
    </citation>
    <scope>IDENTIFICATION</scope>
    <source>
        <strain evidence="12">USDA-PBARC FA_bdor</strain>
        <tissue evidence="12">Whole organism</tissue>
    </source>
</reference>
<proteinExistence type="predicted"/>
<dbReference type="PROSITE" id="PS50059">
    <property type="entry name" value="FKBP_PPIASE"/>
    <property type="match status" value="2"/>
</dbReference>
<evidence type="ECO:0000313" key="12">
    <source>
        <dbReference type="RefSeq" id="XP_011304042.1"/>
    </source>
</evidence>
<dbReference type="SUPFAM" id="SSF54534">
    <property type="entry name" value="FKBP-like"/>
    <property type="match status" value="2"/>
</dbReference>
<dbReference type="SMART" id="SM00028">
    <property type="entry name" value="TPR"/>
    <property type="match status" value="3"/>
</dbReference>
<dbReference type="Gene3D" id="1.25.40.10">
    <property type="entry name" value="Tetratricopeptide repeat domain"/>
    <property type="match status" value="1"/>
</dbReference>
<dbReference type="InterPro" id="IPR046357">
    <property type="entry name" value="PPIase_dom_sf"/>
</dbReference>
<evidence type="ECO:0000259" key="10">
    <source>
        <dbReference type="PROSITE" id="PS50059"/>
    </source>
</evidence>
<comment type="catalytic activity">
    <reaction evidence="1 7">
        <text>[protein]-peptidylproline (omega=180) = [protein]-peptidylproline (omega=0)</text>
        <dbReference type="Rhea" id="RHEA:16237"/>
        <dbReference type="Rhea" id="RHEA-COMP:10747"/>
        <dbReference type="Rhea" id="RHEA-COMP:10748"/>
        <dbReference type="ChEBI" id="CHEBI:83833"/>
        <dbReference type="ChEBI" id="CHEBI:83834"/>
        <dbReference type="EC" id="5.2.1.8"/>
    </reaction>
</comment>
<dbReference type="RefSeq" id="XP_011304042.1">
    <property type="nucleotide sequence ID" value="XM_011305740.1"/>
</dbReference>
<dbReference type="KEGG" id="fas:105267108"/>
<evidence type="ECO:0000256" key="7">
    <source>
        <dbReference type="PROSITE-ProRule" id="PRU00277"/>
    </source>
</evidence>
<protein>
    <recommendedName>
        <fullName evidence="2 7">peptidylprolyl isomerase</fullName>
        <ecNumber evidence="2 7">5.2.1.8</ecNumber>
    </recommendedName>
</protein>